<dbReference type="SFLD" id="SFLDG01067">
    <property type="entry name" value="SPASM/twitch_domain_containing"/>
    <property type="match status" value="1"/>
</dbReference>
<dbReference type="EMBL" id="NSLJ01000053">
    <property type="protein sequence ID" value="PDP42087.1"/>
    <property type="molecule type" value="Genomic_DNA"/>
</dbReference>
<evidence type="ECO:0000256" key="1">
    <source>
        <dbReference type="ARBA" id="ARBA00001966"/>
    </source>
</evidence>
<name>A0A2A6E4P9_TANFO</name>
<proteinExistence type="predicted"/>
<dbReference type="GO" id="GO:0046872">
    <property type="term" value="F:metal ion binding"/>
    <property type="evidence" value="ECO:0007669"/>
    <property type="project" value="UniProtKB-KW"/>
</dbReference>
<evidence type="ECO:0000313" key="8">
    <source>
        <dbReference type="EMBL" id="PDP42087.1"/>
    </source>
</evidence>
<dbReference type="AlphaFoldDB" id="A0A2A6E4P9"/>
<comment type="caution">
    <text evidence="8">The sequence shown here is derived from an EMBL/GenBank/DDBJ whole genome shotgun (WGS) entry which is preliminary data.</text>
</comment>
<evidence type="ECO:0000256" key="5">
    <source>
        <dbReference type="ARBA" id="ARBA00023004"/>
    </source>
</evidence>
<dbReference type="GO" id="GO:0003824">
    <property type="term" value="F:catalytic activity"/>
    <property type="evidence" value="ECO:0007669"/>
    <property type="project" value="InterPro"/>
</dbReference>
<accession>A0A2A6E4P9</accession>
<dbReference type="Proteomes" id="UP000219259">
    <property type="component" value="Unassembled WGS sequence"/>
</dbReference>
<gene>
    <name evidence="8" type="ORF">CLI86_13100</name>
</gene>
<keyword evidence="3" id="KW-0949">S-adenosyl-L-methionine</keyword>
<protein>
    <recommendedName>
        <fullName evidence="7">Radical SAM core domain-containing protein</fullName>
    </recommendedName>
</protein>
<sequence length="431" mass="49812">MEWSIYNYMYYSEKAQAYLLYSSLSNMFVKLNQEGYETIIKIKNDPNCIEAKDRQYRFLFDKRFIVESNENERNKIVLSAITQRFNPDVMSLTIAPTQACNFNCPYCYEGNKAKKKMTDRVQSGIIDFLKRKKNIKKLNVIWYGGEPTLAIDVIRKLSNNMQAIINNYSSYMITNGYNIDKIVDFVDELKIGGMQITLDGTKKSHDSTRYLVNGKGSFDKILSNIDLLLSVSNKVNITVRMNVLQENSKEYEPLYRLLRLKYNKRVNLYPAFVKNYIGREELGECYDDSRSKASFLKNLYYNNRVYAHSLYPTRVGKGCMCQSLNAFVVGASGELYKCWHHLGLKDKIVGSIFKPDIITDYALFADMMIKNDALFDEKCRSCVLFPSCDGGCTDLRNTKEDCCIPAKSMLEDFLDIRYLLWAQSRGIDGLH</sequence>
<dbReference type="GO" id="GO:0051539">
    <property type="term" value="F:4 iron, 4 sulfur cluster binding"/>
    <property type="evidence" value="ECO:0007669"/>
    <property type="project" value="UniProtKB-KW"/>
</dbReference>
<feature type="domain" description="Radical SAM core" evidence="7">
    <location>
        <begin position="95"/>
        <end position="258"/>
    </location>
</feature>
<evidence type="ECO:0000313" key="9">
    <source>
        <dbReference type="Proteomes" id="UP000219259"/>
    </source>
</evidence>
<evidence type="ECO:0000256" key="2">
    <source>
        <dbReference type="ARBA" id="ARBA00022485"/>
    </source>
</evidence>
<dbReference type="SUPFAM" id="SSF102114">
    <property type="entry name" value="Radical SAM enzymes"/>
    <property type="match status" value="1"/>
</dbReference>
<dbReference type="PANTHER" id="PTHR43787:SF3">
    <property type="entry name" value="ARYLSULFATASE REGULATORY PROTEIN"/>
    <property type="match status" value="1"/>
</dbReference>
<dbReference type="PANTHER" id="PTHR43787">
    <property type="entry name" value="FEMO COFACTOR BIOSYNTHESIS PROTEIN NIFB-RELATED"/>
    <property type="match status" value="1"/>
</dbReference>
<dbReference type="InterPro" id="IPR023885">
    <property type="entry name" value="4Fe4S-binding_SPASM_dom"/>
</dbReference>
<dbReference type="InterPro" id="IPR007197">
    <property type="entry name" value="rSAM"/>
</dbReference>
<evidence type="ECO:0000256" key="6">
    <source>
        <dbReference type="ARBA" id="ARBA00023014"/>
    </source>
</evidence>
<dbReference type="InterPro" id="IPR013785">
    <property type="entry name" value="Aldolase_TIM"/>
</dbReference>
<dbReference type="NCBIfam" id="TIGR04085">
    <property type="entry name" value="rSAM_more_4Fe4S"/>
    <property type="match status" value="1"/>
</dbReference>
<keyword evidence="2" id="KW-0004">4Fe-4S</keyword>
<comment type="cofactor">
    <cofactor evidence="1">
        <name>[4Fe-4S] cluster</name>
        <dbReference type="ChEBI" id="CHEBI:49883"/>
    </cofactor>
</comment>
<dbReference type="Pfam" id="PF04055">
    <property type="entry name" value="Radical_SAM"/>
    <property type="match status" value="1"/>
</dbReference>
<dbReference type="RefSeq" id="WP_014223565.1">
    <property type="nucleotide sequence ID" value="NZ_CALHNL010000014.1"/>
</dbReference>
<dbReference type="OMA" id="WCAGGCP"/>
<keyword evidence="5" id="KW-0408">Iron</keyword>
<evidence type="ECO:0000256" key="4">
    <source>
        <dbReference type="ARBA" id="ARBA00022723"/>
    </source>
</evidence>
<dbReference type="Gene3D" id="3.20.20.70">
    <property type="entry name" value="Aldolase class I"/>
    <property type="match status" value="1"/>
</dbReference>
<dbReference type="UniPathway" id="UPA00782"/>
<dbReference type="GeneID" id="34757513"/>
<evidence type="ECO:0000256" key="3">
    <source>
        <dbReference type="ARBA" id="ARBA00022691"/>
    </source>
</evidence>
<dbReference type="InterPro" id="IPR058240">
    <property type="entry name" value="rSAM_sf"/>
</dbReference>
<dbReference type="CDD" id="cd01335">
    <property type="entry name" value="Radical_SAM"/>
    <property type="match status" value="1"/>
</dbReference>
<keyword evidence="6" id="KW-0411">Iron-sulfur</keyword>
<dbReference type="SFLD" id="SFLDS00029">
    <property type="entry name" value="Radical_SAM"/>
    <property type="match status" value="1"/>
</dbReference>
<evidence type="ECO:0000259" key="7">
    <source>
        <dbReference type="Pfam" id="PF04055"/>
    </source>
</evidence>
<organism evidence="8 9">
    <name type="scientific">Tannerella forsythia</name>
    <name type="common">Bacteroides forsythus</name>
    <dbReference type="NCBI Taxonomy" id="28112"/>
    <lineage>
        <taxon>Bacteria</taxon>
        <taxon>Pseudomonadati</taxon>
        <taxon>Bacteroidota</taxon>
        <taxon>Bacteroidia</taxon>
        <taxon>Bacteroidales</taxon>
        <taxon>Tannerellaceae</taxon>
        <taxon>Tannerella</taxon>
    </lineage>
</organism>
<keyword evidence="4" id="KW-0479">Metal-binding</keyword>
<reference evidence="8 9" key="1">
    <citation type="submission" date="2017-09" db="EMBL/GenBank/DDBJ databases">
        <title>Phase variable restriction modification systems are present in the genome sequences of periodontal pathogens Prevotella intermedia, Tannerella forsythia and Porphyromonas gingivalis.</title>
        <authorList>
            <person name="Haigh R.D."/>
            <person name="Crawford L."/>
            <person name="Ralph J."/>
            <person name="Wanford J."/>
            <person name="Vartoukian S.R."/>
            <person name="Hijazib K."/>
            <person name="Wade W."/>
            <person name="Oggioni M.R."/>
        </authorList>
    </citation>
    <scope>NUCLEOTIDE SEQUENCE [LARGE SCALE GENOMIC DNA]</scope>
    <source>
        <strain evidence="8 9">WW11663</strain>
    </source>
</reference>